<evidence type="ECO:0000256" key="9">
    <source>
        <dbReference type="ARBA" id="ARBA00023136"/>
    </source>
</evidence>
<dbReference type="GO" id="GO:0038024">
    <property type="term" value="F:cargo receptor activity"/>
    <property type="evidence" value="ECO:0007669"/>
    <property type="project" value="EnsemblMetazoa"/>
</dbReference>
<evidence type="ECO:0000256" key="12">
    <source>
        <dbReference type="SAM" id="SignalP"/>
    </source>
</evidence>
<dbReference type="AlphaFoldDB" id="B4JBG4"/>
<dbReference type="KEGG" id="dgr:6561756"/>
<dbReference type="GO" id="GO:0097017">
    <property type="term" value="P:renal protein absorption"/>
    <property type="evidence" value="ECO:0007669"/>
    <property type="project" value="EnsemblMetazoa"/>
</dbReference>
<dbReference type="Proteomes" id="UP000001070">
    <property type="component" value="Unassembled WGS sequence"/>
</dbReference>
<keyword evidence="7" id="KW-0653">Protein transport</keyword>
<dbReference type="PhylomeDB" id="B4JBG4"/>
<evidence type="ECO:0000313" key="13">
    <source>
        <dbReference type="EMBL" id="EDW03987.1"/>
    </source>
</evidence>
<dbReference type="GO" id="GO:0015031">
    <property type="term" value="P:protein transport"/>
    <property type="evidence" value="ECO:0007669"/>
    <property type="project" value="UniProtKB-KW"/>
</dbReference>
<evidence type="ECO:0000256" key="1">
    <source>
        <dbReference type="ARBA" id="ARBA00004251"/>
    </source>
</evidence>
<evidence type="ECO:0000256" key="4">
    <source>
        <dbReference type="ARBA" id="ARBA00022475"/>
    </source>
</evidence>
<dbReference type="Pfam" id="PF14828">
    <property type="entry name" value="Amnionless"/>
    <property type="match status" value="1"/>
</dbReference>
<dbReference type="InParanoid" id="B4JBG4"/>
<feature type="compositionally biased region" description="Low complexity" evidence="10">
    <location>
        <begin position="125"/>
        <end position="139"/>
    </location>
</feature>
<evidence type="ECO:0000256" key="10">
    <source>
        <dbReference type="SAM" id="MobiDB-lite"/>
    </source>
</evidence>
<protein>
    <recommendedName>
        <fullName evidence="2">Protein amnionless</fullName>
    </recommendedName>
</protein>
<sequence>MLQLQQILLVVIGLLLYLLEAETTTTIRWHSAGAPIDSPAAWLNDYLPCAHDLIVFPKYYPAVLPLPPQLSIGGFVLPREGGILLAEDATIELRAGVGLNPDCGNDKGRAYLKPPKTSKWFDPGSWSMQPDSSSSGSSSLMPELERVPCDDEHVVIPSNRGALAFDLENVQFLRLGQLILAGSSISRRYLQELLGRDLGQLLFHNAEAVFVEYYRGELCGCHKDFEKLIEPVCHNVEQQCPVPHCVAPLRPFGSCCLVCGATLTIPSEHCMEEDRKSLTSFISKTIAAEDLADELQFHVNYVGSSSQYGNHLQAIILERGSYSERSVKFMEHLSALRNQSNLLKQQSQQLMLHYAGHPYNPNVSFGSVLLILFCLVLVGFVALIMLAHFLPQHPYLNRLPQWLHDPRRWRWPHLDLRRLRRNLLFNRFDNAAQAERGRTGSAGSGVEDLAVIGYDAQSGVVRERAFNNPMFEQEQEQEQAAAASLAPSTVAQPQIQSHPIKMETGDLDLIDSVEGHELTEINLDSSEAESEIEEETKK</sequence>
<dbReference type="GO" id="GO:0072583">
    <property type="term" value="P:clathrin-dependent endocytosis"/>
    <property type="evidence" value="ECO:0007669"/>
    <property type="project" value="EnsemblMetazoa"/>
</dbReference>
<keyword evidence="3" id="KW-0813">Transport</keyword>
<keyword evidence="8 11" id="KW-1133">Transmembrane helix</keyword>
<keyword evidence="9 11" id="KW-0472">Membrane</keyword>
<keyword evidence="5 11" id="KW-0812">Transmembrane</keyword>
<dbReference type="HOGENOM" id="CLU_539993_0_0_1"/>
<dbReference type="OrthoDB" id="1898221at2759"/>
<dbReference type="STRING" id="7222.B4JBG4"/>
<evidence type="ECO:0000256" key="3">
    <source>
        <dbReference type="ARBA" id="ARBA00022448"/>
    </source>
</evidence>
<evidence type="ECO:0000256" key="7">
    <source>
        <dbReference type="ARBA" id="ARBA00022927"/>
    </source>
</evidence>
<comment type="subcellular location">
    <subcellularLocation>
        <location evidence="1">Cell membrane</location>
        <topology evidence="1">Single-pass type I membrane protein</topology>
    </subcellularLocation>
</comment>
<evidence type="ECO:0000313" key="14">
    <source>
        <dbReference type="Proteomes" id="UP000001070"/>
    </source>
</evidence>
<dbReference type="PANTHER" id="PTHR14995">
    <property type="entry name" value="AMNIONLESS"/>
    <property type="match status" value="1"/>
</dbReference>
<feature type="chain" id="PRO_5002808537" description="Protein amnionless" evidence="12">
    <location>
        <begin position="22"/>
        <end position="538"/>
    </location>
</feature>
<feature type="signal peptide" evidence="12">
    <location>
        <begin position="1"/>
        <end position="21"/>
    </location>
</feature>
<organism evidence="14">
    <name type="scientific">Drosophila grimshawi</name>
    <name type="common">Hawaiian fruit fly</name>
    <name type="synonym">Idiomyia grimshawi</name>
    <dbReference type="NCBI Taxonomy" id="7222"/>
    <lineage>
        <taxon>Eukaryota</taxon>
        <taxon>Metazoa</taxon>
        <taxon>Ecdysozoa</taxon>
        <taxon>Arthropoda</taxon>
        <taxon>Hexapoda</taxon>
        <taxon>Insecta</taxon>
        <taxon>Pterygota</taxon>
        <taxon>Neoptera</taxon>
        <taxon>Endopterygota</taxon>
        <taxon>Diptera</taxon>
        <taxon>Brachycera</taxon>
        <taxon>Muscomorpha</taxon>
        <taxon>Ephydroidea</taxon>
        <taxon>Drosophilidae</taxon>
        <taxon>Drosophila</taxon>
        <taxon>Hawaiian Drosophila</taxon>
    </lineage>
</organism>
<evidence type="ECO:0000256" key="6">
    <source>
        <dbReference type="ARBA" id="ARBA00022729"/>
    </source>
</evidence>
<gene>
    <name evidence="13" type="primary">Dgri\GH10219</name>
    <name evidence="13" type="ORF">Dgri_GH10219</name>
</gene>
<dbReference type="OMA" id="RRWRWHH"/>
<reference evidence="13 14" key="1">
    <citation type="journal article" date="2007" name="Nature">
        <title>Evolution of genes and genomes on the Drosophila phylogeny.</title>
        <authorList>
            <consortium name="Drosophila 12 Genomes Consortium"/>
            <person name="Clark A.G."/>
            <person name="Eisen M.B."/>
            <person name="Smith D.R."/>
            <person name="Bergman C.M."/>
            <person name="Oliver B."/>
            <person name="Markow T.A."/>
            <person name="Kaufman T.C."/>
            <person name="Kellis M."/>
            <person name="Gelbart W."/>
            <person name="Iyer V.N."/>
            <person name="Pollard D.A."/>
            <person name="Sackton T.B."/>
            <person name="Larracuente A.M."/>
            <person name="Singh N.D."/>
            <person name="Abad J.P."/>
            <person name="Abt D.N."/>
            <person name="Adryan B."/>
            <person name="Aguade M."/>
            <person name="Akashi H."/>
            <person name="Anderson W.W."/>
            <person name="Aquadro C.F."/>
            <person name="Ardell D.H."/>
            <person name="Arguello R."/>
            <person name="Artieri C.G."/>
            <person name="Barbash D.A."/>
            <person name="Barker D."/>
            <person name="Barsanti P."/>
            <person name="Batterham P."/>
            <person name="Batzoglou S."/>
            <person name="Begun D."/>
            <person name="Bhutkar A."/>
            <person name="Blanco E."/>
            <person name="Bosak S.A."/>
            <person name="Bradley R.K."/>
            <person name="Brand A.D."/>
            <person name="Brent M.R."/>
            <person name="Brooks A.N."/>
            <person name="Brown R.H."/>
            <person name="Butlin R.K."/>
            <person name="Caggese C."/>
            <person name="Calvi B.R."/>
            <person name="Bernardo de Carvalho A."/>
            <person name="Caspi A."/>
            <person name="Castrezana S."/>
            <person name="Celniker S.E."/>
            <person name="Chang J.L."/>
            <person name="Chapple C."/>
            <person name="Chatterji S."/>
            <person name="Chinwalla A."/>
            <person name="Civetta A."/>
            <person name="Clifton S.W."/>
            <person name="Comeron J.M."/>
            <person name="Costello J.C."/>
            <person name="Coyne J.A."/>
            <person name="Daub J."/>
            <person name="David R.G."/>
            <person name="Delcher A.L."/>
            <person name="Delehaunty K."/>
            <person name="Do C.B."/>
            <person name="Ebling H."/>
            <person name="Edwards K."/>
            <person name="Eickbush T."/>
            <person name="Evans J.D."/>
            <person name="Filipski A."/>
            <person name="Findeiss S."/>
            <person name="Freyhult E."/>
            <person name="Fulton L."/>
            <person name="Fulton R."/>
            <person name="Garcia A.C."/>
            <person name="Gardiner A."/>
            <person name="Garfield D.A."/>
            <person name="Garvin B.E."/>
            <person name="Gibson G."/>
            <person name="Gilbert D."/>
            <person name="Gnerre S."/>
            <person name="Godfrey J."/>
            <person name="Good R."/>
            <person name="Gotea V."/>
            <person name="Gravely B."/>
            <person name="Greenberg A.J."/>
            <person name="Griffiths-Jones S."/>
            <person name="Gross S."/>
            <person name="Guigo R."/>
            <person name="Gustafson E.A."/>
            <person name="Haerty W."/>
            <person name="Hahn M.W."/>
            <person name="Halligan D.L."/>
            <person name="Halpern A.L."/>
            <person name="Halter G.M."/>
            <person name="Han M.V."/>
            <person name="Heger A."/>
            <person name="Hillier L."/>
            <person name="Hinrichs A.S."/>
            <person name="Holmes I."/>
            <person name="Hoskins R.A."/>
            <person name="Hubisz M.J."/>
            <person name="Hultmark D."/>
            <person name="Huntley M.A."/>
            <person name="Jaffe D.B."/>
            <person name="Jagadeeshan S."/>
            <person name="Jeck W.R."/>
            <person name="Johnson J."/>
            <person name="Jones C.D."/>
            <person name="Jordan W.C."/>
            <person name="Karpen G.H."/>
            <person name="Kataoka E."/>
            <person name="Keightley P.D."/>
            <person name="Kheradpour P."/>
            <person name="Kirkness E.F."/>
            <person name="Koerich L.B."/>
            <person name="Kristiansen K."/>
            <person name="Kudrna D."/>
            <person name="Kulathinal R.J."/>
            <person name="Kumar S."/>
            <person name="Kwok R."/>
            <person name="Lander E."/>
            <person name="Langley C.H."/>
            <person name="Lapoint R."/>
            <person name="Lazzaro B.P."/>
            <person name="Lee S.J."/>
            <person name="Levesque L."/>
            <person name="Li R."/>
            <person name="Lin C.F."/>
            <person name="Lin M.F."/>
            <person name="Lindblad-Toh K."/>
            <person name="Llopart A."/>
            <person name="Long M."/>
            <person name="Low L."/>
            <person name="Lozovsky E."/>
            <person name="Lu J."/>
            <person name="Luo M."/>
            <person name="Machado C.A."/>
            <person name="Makalowski W."/>
            <person name="Marzo M."/>
            <person name="Matsuda M."/>
            <person name="Matzkin L."/>
            <person name="McAllister B."/>
            <person name="McBride C.S."/>
            <person name="McKernan B."/>
            <person name="McKernan K."/>
            <person name="Mendez-Lago M."/>
            <person name="Minx P."/>
            <person name="Mollenhauer M.U."/>
            <person name="Montooth K."/>
            <person name="Mount S.M."/>
            <person name="Mu X."/>
            <person name="Myers E."/>
            <person name="Negre B."/>
            <person name="Newfeld S."/>
            <person name="Nielsen R."/>
            <person name="Noor M.A."/>
            <person name="O'Grady P."/>
            <person name="Pachter L."/>
            <person name="Papaceit M."/>
            <person name="Parisi M.J."/>
            <person name="Parisi M."/>
            <person name="Parts L."/>
            <person name="Pedersen J.S."/>
            <person name="Pesole G."/>
            <person name="Phillippy A.M."/>
            <person name="Ponting C.P."/>
            <person name="Pop M."/>
            <person name="Porcelli D."/>
            <person name="Powell J.R."/>
            <person name="Prohaska S."/>
            <person name="Pruitt K."/>
            <person name="Puig M."/>
            <person name="Quesneville H."/>
            <person name="Ram K.R."/>
            <person name="Rand D."/>
            <person name="Rasmussen M.D."/>
            <person name="Reed L.K."/>
            <person name="Reenan R."/>
            <person name="Reily A."/>
            <person name="Remington K.A."/>
            <person name="Rieger T.T."/>
            <person name="Ritchie M.G."/>
            <person name="Robin C."/>
            <person name="Rogers Y.H."/>
            <person name="Rohde C."/>
            <person name="Rozas J."/>
            <person name="Rubenfield M.J."/>
            <person name="Ruiz A."/>
            <person name="Russo S."/>
            <person name="Salzberg S.L."/>
            <person name="Sanchez-Gracia A."/>
            <person name="Saranga D.J."/>
            <person name="Sato H."/>
            <person name="Schaeffer S.W."/>
            <person name="Schatz M.C."/>
            <person name="Schlenke T."/>
            <person name="Schwartz R."/>
            <person name="Segarra C."/>
            <person name="Singh R.S."/>
            <person name="Sirot L."/>
            <person name="Sirota M."/>
            <person name="Sisneros N.B."/>
            <person name="Smith C.D."/>
            <person name="Smith T.F."/>
            <person name="Spieth J."/>
            <person name="Stage D.E."/>
            <person name="Stark A."/>
            <person name="Stephan W."/>
            <person name="Strausberg R.L."/>
            <person name="Strempel S."/>
            <person name="Sturgill D."/>
            <person name="Sutton G."/>
            <person name="Sutton G.G."/>
            <person name="Tao W."/>
            <person name="Teichmann S."/>
            <person name="Tobari Y.N."/>
            <person name="Tomimura Y."/>
            <person name="Tsolas J.M."/>
            <person name="Valente V.L."/>
            <person name="Venter E."/>
            <person name="Venter J.C."/>
            <person name="Vicario S."/>
            <person name="Vieira F.G."/>
            <person name="Vilella A.J."/>
            <person name="Villasante A."/>
            <person name="Walenz B."/>
            <person name="Wang J."/>
            <person name="Wasserman M."/>
            <person name="Watts T."/>
            <person name="Wilson D."/>
            <person name="Wilson R.K."/>
            <person name="Wing R.A."/>
            <person name="Wolfner M.F."/>
            <person name="Wong A."/>
            <person name="Wong G.K."/>
            <person name="Wu C.I."/>
            <person name="Wu G."/>
            <person name="Yamamoto D."/>
            <person name="Yang H.P."/>
            <person name="Yang S.P."/>
            <person name="Yorke J.A."/>
            <person name="Yoshida K."/>
            <person name="Zdobnov E."/>
            <person name="Zhang P."/>
            <person name="Zhang Y."/>
            <person name="Zimin A.V."/>
            <person name="Baldwin J."/>
            <person name="Abdouelleil A."/>
            <person name="Abdulkadir J."/>
            <person name="Abebe A."/>
            <person name="Abera B."/>
            <person name="Abreu J."/>
            <person name="Acer S.C."/>
            <person name="Aftuck L."/>
            <person name="Alexander A."/>
            <person name="An P."/>
            <person name="Anderson E."/>
            <person name="Anderson S."/>
            <person name="Arachi H."/>
            <person name="Azer M."/>
            <person name="Bachantsang P."/>
            <person name="Barry A."/>
            <person name="Bayul T."/>
            <person name="Berlin A."/>
            <person name="Bessette D."/>
            <person name="Bloom T."/>
            <person name="Blye J."/>
            <person name="Boguslavskiy L."/>
            <person name="Bonnet C."/>
            <person name="Boukhgalter B."/>
            <person name="Bourzgui I."/>
            <person name="Brown A."/>
            <person name="Cahill P."/>
            <person name="Channer S."/>
            <person name="Cheshatsang Y."/>
            <person name="Chuda L."/>
            <person name="Citroen M."/>
            <person name="Collymore A."/>
            <person name="Cooke P."/>
            <person name="Costello M."/>
            <person name="D'Aco K."/>
            <person name="Daza R."/>
            <person name="De Haan G."/>
            <person name="DeGray S."/>
            <person name="DeMaso C."/>
            <person name="Dhargay N."/>
            <person name="Dooley K."/>
            <person name="Dooley E."/>
            <person name="Doricent M."/>
            <person name="Dorje P."/>
            <person name="Dorjee K."/>
            <person name="Dupes A."/>
            <person name="Elong R."/>
            <person name="Falk J."/>
            <person name="Farina A."/>
            <person name="Faro S."/>
            <person name="Ferguson D."/>
            <person name="Fisher S."/>
            <person name="Foley C.D."/>
            <person name="Franke A."/>
            <person name="Friedrich D."/>
            <person name="Gadbois L."/>
            <person name="Gearin G."/>
            <person name="Gearin C.R."/>
            <person name="Giannoukos G."/>
            <person name="Goode T."/>
            <person name="Graham J."/>
            <person name="Grandbois E."/>
            <person name="Grewal S."/>
            <person name="Gyaltsen K."/>
            <person name="Hafez N."/>
            <person name="Hagos B."/>
            <person name="Hall J."/>
            <person name="Henson C."/>
            <person name="Hollinger A."/>
            <person name="Honan T."/>
            <person name="Huard M.D."/>
            <person name="Hughes L."/>
            <person name="Hurhula B."/>
            <person name="Husby M.E."/>
            <person name="Kamat A."/>
            <person name="Kanga B."/>
            <person name="Kashin S."/>
            <person name="Khazanovich D."/>
            <person name="Kisner P."/>
            <person name="Lance K."/>
            <person name="Lara M."/>
            <person name="Lee W."/>
            <person name="Lennon N."/>
            <person name="Letendre F."/>
            <person name="LeVine R."/>
            <person name="Lipovsky A."/>
            <person name="Liu X."/>
            <person name="Liu J."/>
            <person name="Liu S."/>
            <person name="Lokyitsang T."/>
            <person name="Lokyitsang Y."/>
            <person name="Lubonja R."/>
            <person name="Lui A."/>
            <person name="MacDonald P."/>
            <person name="Magnisalis V."/>
            <person name="Maru K."/>
            <person name="Matthews C."/>
            <person name="McCusker W."/>
            <person name="McDonough S."/>
            <person name="Mehta T."/>
            <person name="Meldrim J."/>
            <person name="Meneus L."/>
            <person name="Mihai O."/>
            <person name="Mihalev A."/>
            <person name="Mihova T."/>
            <person name="Mittelman R."/>
            <person name="Mlenga V."/>
            <person name="Montmayeur A."/>
            <person name="Mulrain L."/>
            <person name="Navidi A."/>
            <person name="Naylor J."/>
            <person name="Negash T."/>
            <person name="Nguyen T."/>
            <person name="Nguyen N."/>
            <person name="Nicol R."/>
            <person name="Norbu C."/>
            <person name="Norbu N."/>
            <person name="Novod N."/>
            <person name="O'Neill B."/>
            <person name="Osman S."/>
            <person name="Markiewicz E."/>
            <person name="Oyono O.L."/>
            <person name="Patti C."/>
            <person name="Phunkhang P."/>
            <person name="Pierre F."/>
            <person name="Priest M."/>
            <person name="Raghuraman S."/>
            <person name="Rege F."/>
            <person name="Reyes R."/>
            <person name="Rise C."/>
            <person name="Rogov P."/>
            <person name="Ross K."/>
            <person name="Ryan E."/>
            <person name="Settipalli S."/>
            <person name="Shea T."/>
            <person name="Sherpa N."/>
            <person name="Shi L."/>
            <person name="Shih D."/>
            <person name="Sparrow T."/>
            <person name="Spaulding J."/>
            <person name="Stalker J."/>
            <person name="Stange-Thomann N."/>
            <person name="Stavropoulos S."/>
            <person name="Stone C."/>
            <person name="Strader C."/>
            <person name="Tesfaye S."/>
            <person name="Thomson T."/>
            <person name="Thoulutsang Y."/>
            <person name="Thoulutsang D."/>
            <person name="Topham K."/>
            <person name="Topping I."/>
            <person name="Tsamla T."/>
            <person name="Vassiliev H."/>
            <person name="Vo A."/>
            <person name="Wangchuk T."/>
            <person name="Wangdi T."/>
            <person name="Weiand M."/>
            <person name="Wilkinson J."/>
            <person name="Wilson A."/>
            <person name="Yadav S."/>
            <person name="Young G."/>
            <person name="Yu Q."/>
            <person name="Zembek L."/>
            <person name="Zhong D."/>
            <person name="Zimmer A."/>
            <person name="Zwirko Z."/>
            <person name="Jaffe D.B."/>
            <person name="Alvarez P."/>
            <person name="Brockman W."/>
            <person name="Butler J."/>
            <person name="Chin C."/>
            <person name="Gnerre S."/>
            <person name="Grabherr M."/>
            <person name="Kleber M."/>
            <person name="Mauceli E."/>
            <person name="MacCallum I."/>
        </authorList>
    </citation>
    <scope>NUCLEOTIDE SEQUENCE [LARGE SCALE GENOMIC DNA]</scope>
    <source>
        <strain evidence="14">Tucson 15287-2541.00</strain>
    </source>
</reference>
<dbReference type="GO" id="GO:0043235">
    <property type="term" value="C:receptor complex"/>
    <property type="evidence" value="ECO:0007669"/>
    <property type="project" value="EnsemblMetazoa"/>
</dbReference>
<dbReference type="GO" id="GO:0030139">
    <property type="term" value="C:endocytic vesicle"/>
    <property type="evidence" value="ECO:0007669"/>
    <property type="project" value="TreeGrafter"/>
</dbReference>
<keyword evidence="14" id="KW-1185">Reference proteome</keyword>
<evidence type="ECO:0000256" key="8">
    <source>
        <dbReference type="ARBA" id="ARBA00022989"/>
    </source>
</evidence>
<name>B4JBG4_DROGR</name>
<proteinExistence type="predicted"/>
<feature type="region of interest" description="Disordered" evidence="10">
    <location>
        <begin position="121"/>
        <end position="142"/>
    </location>
</feature>
<dbReference type="eggNOG" id="ENOG502QUUQ">
    <property type="taxonomic scope" value="Eukaryota"/>
</dbReference>
<evidence type="ECO:0000256" key="11">
    <source>
        <dbReference type="SAM" id="Phobius"/>
    </source>
</evidence>
<dbReference type="GO" id="GO:0097206">
    <property type="term" value="P:nephrocyte filtration"/>
    <property type="evidence" value="ECO:0007669"/>
    <property type="project" value="EnsemblMetazoa"/>
</dbReference>
<evidence type="ECO:0000256" key="2">
    <source>
        <dbReference type="ARBA" id="ARBA00021200"/>
    </source>
</evidence>
<dbReference type="PANTHER" id="PTHR14995:SF2">
    <property type="entry name" value="PROTEIN AMNIONLESS"/>
    <property type="match status" value="1"/>
</dbReference>
<dbReference type="InterPro" id="IPR026112">
    <property type="entry name" value="AMN"/>
</dbReference>
<keyword evidence="4" id="KW-1003">Cell membrane</keyword>
<feature type="transmembrane region" description="Helical" evidence="11">
    <location>
        <begin position="368"/>
        <end position="390"/>
    </location>
</feature>
<keyword evidence="6 12" id="KW-0732">Signal</keyword>
<dbReference type="EMBL" id="CH916368">
    <property type="protein sequence ID" value="EDW03987.1"/>
    <property type="molecule type" value="Genomic_DNA"/>
</dbReference>
<evidence type="ECO:0000256" key="5">
    <source>
        <dbReference type="ARBA" id="ARBA00022692"/>
    </source>
</evidence>
<accession>B4JBG4</accession>
<dbReference type="GO" id="GO:0016324">
    <property type="term" value="C:apical plasma membrane"/>
    <property type="evidence" value="ECO:0007669"/>
    <property type="project" value="TreeGrafter"/>
</dbReference>